<evidence type="ECO:0000259" key="5">
    <source>
        <dbReference type="PROSITE" id="PS51635"/>
    </source>
</evidence>
<feature type="chain" id="PRO_5046604067" evidence="4">
    <location>
        <begin position="21"/>
        <end position="407"/>
    </location>
</feature>
<feature type="active site" description="Nucleophile" evidence="2">
    <location>
        <position position="105"/>
    </location>
</feature>
<feature type="signal peptide" evidence="4">
    <location>
        <begin position="1"/>
        <end position="20"/>
    </location>
</feature>
<keyword evidence="4" id="KW-0732">Signal</keyword>
<evidence type="ECO:0000313" key="7">
    <source>
        <dbReference type="Proteomes" id="UP001055429"/>
    </source>
</evidence>
<gene>
    <name evidence="6" type="ORF">M8231_10390</name>
</gene>
<evidence type="ECO:0000256" key="1">
    <source>
        <dbReference type="ARBA" id="ARBA00023098"/>
    </source>
</evidence>
<evidence type="ECO:0000256" key="3">
    <source>
        <dbReference type="SAM" id="MobiDB-lite"/>
    </source>
</evidence>
<dbReference type="SUPFAM" id="SSF52151">
    <property type="entry name" value="FabD/lysophospholipase-like"/>
    <property type="match status" value="1"/>
</dbReference>
<feature type="short sequence motif" description="DGA/G" evidence="2">
    <location>
        <begin position="248"/>
        <end position="250"/>
    </location>
</feature>
<evidence type="ECO:0000256" key="2">
    <source>
        <dbReference type="PROSITE-ProRule" id="PRU01161"/>
    </source>
</evidence>
<feature type="short sequence motif" description="GXGXXG" evidence="2">
    <location>
        <begin position="77"/>
        <end position="82"/>
    </location>
</feature>
<sequence length="407" mass="43104">METRRFALTCLMLAALGAAACQTLPRPGFTQAELAAASPPYRYDFSSDTARARFEADTRRAAQAPADGRFDLLALSGGGANGAWGAGVMTAWPDPPTFEVVTGVSTGALIAPFVFAGRSFDPALTQAYTGGQADGLLKSRGLLALFLPGVFDPAPLRDLVLDNVDETLLRAVAAEHAKGRRLYVATTSLDTQTQIVWDMGALASRDDVASRVLFVNVLIASASIPGAFPPVPLTYDHDGRQVSEIHVDGGTVANFLVAPEPLLLADNLGARGEGRIWVLVNGKPEPKFQVATLSPARIAARSFDTMMKAITRSDLANTAQFARVNGMTMNVAMIGPETEEDSLDFGRENMNRLFQAGRAAMQAGQAWRTVMDAQGRAAPLLPPRAESSSSDTVAAAGERTPAPSQDQ</sequence>
<protein>
    <submittedName>
        <fullName evidence="6">Patatin-like phospholipase family protein</fullName>
    </submittedName>
</protein>
<keyword evidence="7" id="KW-1185">Reference proteome</keyword>
<name>A0ABY4SNH2_9CAUL</name>
<dbReference type="PROSITE" id="PS51257">
    <property type="entry name" value="PROKAR_LIPOPROTEIN"/>
    <property type="match status" value="1"/>
</dbReference>
<keyword evidence="2" id="KW-0442">Lipid degradation</keyword>
<dbReference type="RefSeq" id="WP_250201425.1">
    <property type="nucleotide sequence ID" value="NZ_CP097649.1"/>
</dbReference>
<feature type="domain" description="PNPLA" evidence="5">
    <location>
        <begin position="73"/>
        <end position="261"/>
    </location>
</feature>
<keyword evidence="1 2" id="KW-0443">Lipid metabolism</keyword>
<organism evidence="6 7">
    <name type="scientific">Brevundimonas albigilva</name>
    <dbReference type="NCBI Taxonomy" id="1312364"/>
    <lineage>
        <taxon>Bacteria</taxon>
        <taxon>Pseudomonadati</taxon>
        <taxon>Pseudomonadota</taxon>
        <taxon>Alphaproteobacteria</taxon>
        <taxon>Caulobacterales</taxon>
        <taxon>Caulobacteraceae</taxon>
        <taxon>Brevundimonas</taxon>
    </lineage>
</organism>
<feature type="short sequence motif" description="GXSXG" evidence="2">
    <location>
        <begin position="103"/>
        <end position="107"/>
    </location>
</feature>
<dbReference type="Pfam" id="PF01734">
    <property type="entry name" value="Patatin"/>
    <property type="match status" value="1"/>
</dbReference>
<dbReference type="Proteomes" id="UP001055429">
    <property type="component" value="Chromosome"/>
</dbReference>
<dbReference type="EMBL" id="CP097649">
    <property type="protein sequence ID" value="URI14230.1"/>
    <property type="molecule type" value="Genomic_DNA"/>
</dbReference>
<dbReference type="Gene3D" id="3.40.1090.10">
    <property type="entry name" value="Cytosolic phospholipase A2 catalytic domain"/>
    <property type="match status" value="1"/>
</dbReference>
<dbReference type="InterPro" id="IPR002641">
    <property type="entry name" value="PNPLA_dom"/>
</dbReference>
<feature type="region of interest" description="Disordered" evidence="3">
    <location>
        <begin position="374"/>
        <end position="407"/>
    </location>
</feature>
<proteinExistence type="predicted"/>
<feature type="active site" description="Proton acceptor" evidence="2">
    <location>
        <position position="248"/>
    </location>
</feature>
<reference evidence="6" key="1">
    <citation type="submission" date="2022-05" db="EMBL/GenBank/DDBJ databases">
        <title>Brevundimonas albigilva TT17 genome sequence.</title>
        <authorList>
            <person name="Lee K."/>
            <person name="Son H."/>
        </authorList>
    </citation>
    <scope>NUCLEOTIDE SEQUENCE</scope>
    <source>
        <strain evidence="6">TT17</strain>
    </source>
</reference>
<evidence type="ECO:0000313" key="6">
    <source>
        <dbReference type="EMBL" id="URI14230.1"/>
    </source>
</evidence>
<accession>A0ABY4SNH2</accession>
<dbReference type="PROSITE" id="PS51635">
    <property type="entry name" value="PNPLA"/>
    <property type="match status" value="1"/>
</dbReference>
<evidence type="ECO:0000256" key="4">
    <source>
        <dbReference type="SAM" id="SignalP"/>
    </source>
</evidence>
<dbReference type="InterPro" id="IPR016035">
    <property type="entry name" value="Acyl_Trfase/lysoPLipase"/>
</dbReference>
<keyword evidence="2" id="KW-0378">Hydrolase</keyword>